<accession>A0A4P9YEP8</accession>
<evidence type="ECO:0000313" key="2">
    <source>
        <dbReference type="EMBL" id="RKP17675.1"/>
    </source>
</evidence>
<feature type="region of interest" description="Disordered" evidence="1">
    <location>
        <begin position="155"/>
        <end position="176"/>
    </location>
</feature>
<evidence type="ECO:0000313" key="3">
    <source>
        <dbReference type="Proteomes" id="UP000281549"/>
    </source>
</evidence>
<dbReference type="Proteomes" id="UP000281549">
    <property type="component" value="Unassembled WGS sequence"/>
</dbReference>
<sequence>MLIDLPGPSSISNSTSISNSNLINNQSLPCQVDASTSNLSKGKSLNNDNGIILHEEPSSISSLNSINSIQSNVNHDISNLPGAKSPILCSSSLSPSDLDEVMLIDLPCPSSISNSTSISNLNLINNQTLPCQVDASNSASTFKISLTPSISKVKKNKSLQGTSKSLSKGISKPKHSKSSKSILSYFKKSTKSKQEEVEDLIEIVWNGNNSQEKIPSSYYINNLHEDQNNSAEKFQSSDSNLNSISFKNILENVHLPVVRKKGNNSLEPTPSFIDSDIDRDSHPICICNDQSASPSKAPSSSNDIVLPKIYDFSQFKKSKECEIRMRKSPPQNAKDPHYVPACFQAVNEHLPYSKEENLVAHKKGNNSDQRIGSTPHHVNLSGSSIFSISKDNLNVLRNSSLSSITKKGNNSIPRPPPLNVSKNLSMSLSPFKDVFKLDENEIYLESDYSVPPRKACNSNVEFGNCQNKSSIYKEPTSGLYNSMVNLKEVNLFSMVGKLGGTGMLEDFHPLSSYLLEPSSKVKLSSPGYKLVDLKKGNNSVLQMSSSKSVISTSIYSFNSQLQYTFLNSSMLNYSVELIYRHDNPRNLWDTIDFHPVSNIYIILSKIFTHLNYRSDLNALLTWKRVNNSGDRGPKSDSRECSLTPVCQSSLSKFYSTLRKSDILPHTENQSNTKNGNNSKERHFDFHPVSPSFELEQNLSNLYKCFEILDVNKKGNNSQTTLPAVNKLENAFESFLRLPDVADFHPVCPIINNKIDVQFLQKKGINSIFYESNTVQHPSINSLLPLYEIYTSGLPIQGLTNNDPTSLNKLPSMEISSHEGKLAESDHDLNRIGKILQETNVSSESSNSPCDVDFHPGSSSPISFKIETKSLMTEINHCNSNMGRHLFQEVGKNCHGKSQHQNSTNNQSDHENIYLSNSNIKSITLNDQYYHLGNILNNDGVDKSYEKLHPLVYYDFHPESSITQRNLFYPNDLSNVPSILKDGNNSHETFPPPVSLTQQLCPRESIISEPKIKETLNEIPMKQKKGNNSHEKFHHQNKFGLGYKRPLICSTDSNESSFCHPINLTSIYDDKWLYKASLLQEDSSKIQLLNMTSNKGTKRAYGNDNGENPHEEPHVEILNDFHPVSSNIFNTNHAMGERVISKHVSEGVKNDTFLKDDNEFSDSGRKWNKEYFDLNVVNQKNALHFNVFVDETKIKEGGVMEDDDVKGGVKEKNKLKVNMFVDETEKEEGGVMRENDLKGGVYELKLNMFANETGIEEGGVMVEGDKKGG</sequence>
<protein>
    <submittedName>
        <fullName evidence="2">Uncharacterized protein</fullName>
    </submittedName>
</protein>
<name>A0A4P9YEP8_ROZAC</name>
<organism evidence="2 3">
    <name type="scientific">Rozella allomycis (strain CSF55)</name>
    <dbReference type="NCBI Taxonomy" id="988480"/>
    <lineage>
        <taxon>Eukaryota</taxon>
        <taxon>Fungi</taxon>
        <taxon>Fungi incertae sedis</taxon>
        <taxon>Cryptomycota</taxon>
        <taxon>Cryptomycota incertae sedis</taxon>
        <taxon>Rozella</taxon>
    </lineage>
</organism>
<gene>
    <name evidence="2" type="ORF">ROZALSC1DRAFT_23973</name>
</gene>
<evidence type="ECO:0000256" key="1">
    <source>
        <dbReference type="SAM" id="MobiDB-lite"/>
    </source>
</evidence>
<feature type="non-terminal residue" evidence="2">
    <location>
        <position position="1268"/>
    </location>
</feature>
<proteinExistence type="predicted"/>
<dbReference type="EMBL" id="ML005723">
    <property type="protein sequence ID" value="RKP17675.1"/>
    <property type="molecule type" value="Genomic_DNA"/>
</dbReference>
<reference evidence="3" key="1">
    <citation type="journal article" date="2018" name="Nat. Microbiol.">
        <title>Leveraging single-cell genomics to expand the fungal tree of life.</title>
        <authorList>
            <person name="Ahrendt S.R."/>
            <person name="Quandt C.A."/>
            <person name="Ciobanu D."/>
            <person name="Clum A."/>
            <person name="Salamov A."/>
            <person name="Andreopoulos B."/>
            <person name="Cheng J.F."/>
            <person name="Woyke T."/>
            <person name="Pelin A."/>
            <person name="Henrissat B."/>
            <person name="Reynolds N.K."/>
            <person name="Benny G.L."/>
            <person name="Smith M.E."/>
            <person name="James T.Y."/>
            <person name="Grigoriev I.V."/>
        </authorList>
    </citation>
    <scope>NUCLEOTIDE SEQUENCE [LARGE SCALE GENOMIC DNA]</scope>
    <source>
        <strain evidence="3">CSF55</strain>
    </source>
</reference>
<dbReference type="AlphaFoldDB" id="A0A4P9YEP8"/>